<dbReference type="InterPro" id="IPR039422">
    <property type="entry name" value="MarR/SlyA-like"/>
</dbReference>
<dbReference type="InterPro" id="IPR036390">
    <property type="entry name" value="WH_DNA-bd_sf"/>
</dbReference>
<dbReference type="PANTHER" id="PTHR33164">
    <property type="entry name" value="TRANSCRIPTIONAL REGULATOR, MARR FAMILY"/>
    <property type="match status" value="1"/>
</dbReference>
<dbReference type="RefSeq" id="WP_075975485.1">
    <property type="nucleotide sequence ID" value="NZ_MKQR01000016.1"/>
</dbReference>
<dbReference type="EMBL" id="MKQR01000016">
    <property type="protein sequence ID" value="OLR92339.1"/>
    <property type="molecule type" value="Genomic_DNA"/>
</dbReference>
<keyword evidence="3" id="KW-1185">Reference proteome</keyword>
<sequence>MTRWLSEQEQRTWRGLMRVSTLLDAGLNRELQRSSGLSRSDYQVLVQLSETPDGRARAFEVGEELQWEQSRVSHHLARMQRRGLVAREDCPTDRRGAYVVLTAAGRAAIEKAAPAHVESVRRMVFDGLTPEQVANLGEAITAVLAQLDARVPPRHGRATAAPASRG</sequence>
<proteinExistence type="predicted"/>
<dbReference type="InterPro" id="IPR000835">
    <property type="entry name" value="HTH_MarR-typ"/>
</dbReference>
<gene>
    <name evidence="2" type="ORF">BJP25_19785</name>
</gene>
<evidence type="ECO:0000313" key="3">
    <source>
        <dbReference type="Proteomes" id="UP000186040"/>
    </source>
</evidence>
<dbReference type="PROSITE" id="PS50995">
    <property type="entry name" value="HTH_MARR_2"/>
    <property type="match status" value="1"/>
</dbReference>
<evidence type="ECO:0000313" key="2">
    <source>
        <dbReference type="EMBL" id="OLR92339.1"/>
    </source>
</evidence>
<dbReference type="AlphaFoldDB" id="A0A1Q9LK25"/>
<comment type="caution">
    <text evidence="2">The sequence shown here is derived from an EMBL/GenBank/DDBJ whole genome shotgun (WGS) entry which is preliminary data.</text>
</comment>
<dbReference type="STRING" id="1193682.BJP25_19785"/>
<dbReference type="GO" id="GO:0006950">
    <property type="term" value="P:response to stress"/>
    <property type="evidence" value="ECO:0007669"/>
    <property type="project" value="TreeGrafter"/>
</dbReference>
<organism evidence="2 3">
    <name type="scientific">Actinokineospora bangkokensis</name>
    <dbReference type="NCBI Taxonomy" id="1193682"/>
    <lineage>
        <taxon>Bacteria</taxon>
        <taxon>Bacillati</taxon>
        <taxon>Actinomycetota</taxon>
        <taxon>Actinomycetes</taxon>
        <taxon>Pseudonocardiales</taxon>
        <taxon>Pseudonocardiaceae</taxon>
        <taxon>Actinokineospora</taxon>
    </lineage>
</organism>
<feature type="domain" description="HTH marR-type" evidence="1">
    <location>
        <begin position="9"/>
        <end position="145"/>
    </location>
</feature>
<dbReference type="SMART" id="SM00347">
    <property type="entry name" value="HTH_MARR"/>
    <property type="match status" value="1"/>
</dbReference>
<dbReference type="SUPFAM" id="SSF46785">
    <property type="entry name" value="Winged helix' DNA-binding domain"/>
    <property type="match status" value="1"/>
</dbReference>
<name>A0A1Q9LK25_9PSEU</name>
<accession>A0A1Q9LK25</accession>
<dbReference type="Pfam" id="PF12802">
    <property type="entry name" value="MarR_2"/>
    <property type="match status" value="1"/>
</dbReference>
<dbReference type="GO" id="GO:0003700">
    <property type="term" value="F:DNA-binding transcription factor activity"/>
    <property type="evidence" value="ECO:0007669"/>
    <property type="project" value="InterPro"/>
</dbReference>
<dbReference type="Gene3D" id="1.10.10.10">
    <property type="entry name" value="Winged helix-like DNA-binding domain superfamily/Winged helix DNA-binding domain"/>
    <property type="match status" value="1"/>
</dbReference>
<protein>
    <submittedName>
        <fullName evidence="2">MarR family transcriptional regulator</fullName>
    </submittedName>
</protein>
<reference evidence="2 3" key="1">
    <citation type="submission" date="2016-10" db="EMBL/GenBank/DDBJ databases">
        <title>The Draft Genome Sequence of Actinokineospora bangkokensis 44EHWT reveals the biosynthetic pathway of antifungal compounds Thailandins with unusual extender unit butylmalonyl-CoA.</title>
        <authorList>
            <person name="Greule A."/>
            <person name="Intra B."/>
            <person name="Flemming S."/>
            <person name="Rommel M.G."/>
            <person name="Panbangred W."/>
            <person name="Bechthold A."/>
        </authorList>
    </citation>
    <scope>NUCLEOTIDE SEQUENCE [LARGE SCALE GENOMIC DNA]</scope>
    <source>
        <strain evidence="2 3">44EHW</strain>
    </source>
</reference>
<dbReference type="InterPro" id="IPR036388">
    <property type="entry name" value="WH-like_DNA-bd_sf"/>
</dbReference>
<dbReference type="OrthoDB" id="3254910at2"/>
<dbReference type="PANTHER" id="PTHR33164:SF99">
    <property type="entry name" value="MARR FAMILY REGULATORY PROTEIN"/>
    <property type="match status" value="1"/>
</dbReference>
<dbReference type="Proteomes" id="UP000186040">
    <property type="component" value="Unassembled WGS sequence"/>
</dbReference>
<evidence type="ECO:0000259" key="1">
    <source>
        <dbReference type="PROSITE" id="PS50995"/>
    </source>
</evidence>